<comment type="subunit">
    <text evidence="8">Homodimer.</text>
</comment>
<feature type="binding site" evidence="8">
    <location>
        <begin position="147"/>
        <end position="150"/>
    </location>
    <ligand>
        <name>ATP</name>
        <dbReference type="ChEBI" id="CHEBI:30616"/>
    </ligand>
</feature>
<comment type="function">
    <text evidence="8">Catalyzes the condensation of pantoate with beta-alanine in an ATP-dependent reaction via a pantoyl-adenylate intermediate.</text>
</comment>
<evidence type="ECO:0000256" key="6">
    <source>
        <dbReference type="ARBA" id="ARBA00022840"/>
    </source>
</evidence>
<dbReference type="InterPro" id="IPR003721">
    <property type="entry name" value="Pantoate_ligase"/>
</dbReference>
<dbReference type="PANTHER" id="PTHR21299">
    <property type="entry name" value="CYTIDYLATE KINASE/PANTOATE-BETA-ALANINE LIGASE"/>
    <property type="match status" value="1"/>
</dbReference>
<evidence type="ECO:0000256" key="7">
    <source>
        <dbReference type="ARBA" id="ARBA00048258"/>
    </source>
</evidence>
<keyword evidence="3 8" id="KW-0436">Ligase</keyword>
<dbReference type="HAMAP" id="MF_00158">
    <property type="entry name" value="PanC"/>
    <property type="match status" value="1"/>
</dbReference>
<dbReference type="Gene3D" id="3.30.1300.10">
    <property type="entry name" value="Pantoate-beta-alanine ligase, C-terminal domain"/>
    <property type="match status" value="1"/>
</dbReference>
<protein>
    <recommendedName>
        <fullName evidence="8">Pantothenate synthetase</fullName>
        <shortName evidence="8">PS</shortName>
        <ecNumber evidence="8">6.3.2.1</ecNumber>
    </recommendedName>
    <alternativeName>
        <fullName evidence="8">Pantoate--beta-alanine ligase</fullName>
    </alternativeName>
    <alternativeName>
        <fullName evidence="8">Pantoate-activating enzyme</fullName>
    </alternativeName>
</protein>
<evidence type="ECO:0000256" key="3">
    <source>
        <dbReference type="ARBA" id="ARBA00022598"/>
    </source>
</evidence>
<dbReference type="Pfam" id="PF02569">
    <property type="entry name" value="Pantoate_ligase"/>
    <property type="match status" value="1"/>
</dbReference>
<feature type="binding site" evidence="8">
    <location>
        <position position="61"/>
    </location>
    <ligand>
        <name>(R)-pantoate</name>
        <dbReference type="ChEBI" id="CHEBI:15980"/>
    </ligand>
</feature>
<feature type="binding site" evidence="8">
    <location>
        <position position="153"/>
    </location>
    <ligand>
        <name>(R)-pantoate</name>
        <dbReference type="ChEBI" id="CHEBI:15980"/>
    </ligand>
</feature>
<dbReference type="SUPFAM" id="SSF52374">
    <property type="entry name" value="Nucleotidylyl transferase"/>
    <property type="match status" value="1"/>
</dbReference>
<dbReference type="PANTHER" id="PTHR21299:SF1">
    <property type="entry name" value="PANTOATE--BETA-ALANINE LIGASE"/>
    <property type="match status" value="1"/>
</dbReference>
<comment type="miscellaneous">
    <text evidence="8">The reaction proceeds by a bi uni uni bi ping pong mechanism.</text>
</comment>
<feature type="binding site" evidence="8">
    <location>
        <begin position="184"/>
        <end position="187"/>
    </location>
    <ligand>
        <name>ATP</name>
        <dbReference type="ChEBI" id="CHEBI:30616"/>
    </ligand>
</feature>
<comment type="pathway">
    <text evidence="1 8">Cofactor biosynthesis; (R)-pantothenate biosynthesis; (R)-pantothenate from (R)-pantoate and beta-alanine: step 1/1.</text>
</comment>
<keyword evidence="10" id="KW-1185">Reference proteome</keyword>
<organism evidence="9 10">
    <name type="scientific">Geomicrobium sediminis</name>
    <dbReference type="NCBI Taxonomy" id="1347788"/>
    <lineage>
        <taxon>Bacteria</taxon>
        <taxon>Bacillati</taxon>
        <taxon>Bacillota</taxon>
        <taxon>Bacilli</taxon>
        <taxon>Bacillales</taxon>
        <taxon>Geomicrobium</taxon>
    </lineage>
</organism>
<comment type="catalytic activity">
    <reaction evidence="7 8">
        <text>(R)-pantoate + beta-alanine + ATP = (R)-pantothenate + AMP + diphosphate + H(+)</text>
        <dbReference type="Rhea" id="RHEA:10912"/>
        <dbReference type="ChEBI" id="CHEBI:15378"/>
        <dbReference type="ChEBI" id="CHEBI:15980"/>
        <dbReference type="ChEBI" id="CHEBI:29032"/>
        <dbReference type="ChEBI" id="CHEBI:30616"/>
        <dbReference type="ChEBI" id="CHEBI:33019"/>
        <dbReference type="ChEBI" id="CHEBI:57966"/>
        <dbReference type="ChEBI" id="CHEBI:456215"/>
        <dbReference type="EC" id="6.3.2.1"/>
    </reaction>
</comment>
<feature type="binding site" evidence="8">
    <location>
        <begin position="30"/>
        <end position="37"/>
    </location>
    <ligand>
        <name>ATP</name>
        <dbReference type="ChEBI" id="CHEBI:30616"/>
    </ligand>
</feature>
<dbReference type="InterPro" id="IPR004821">
    <property type="entry name" value="Cyt_trans-like"/>
</dbReference>
<reference evidence="9 10" key="1">
    <citation type="submission" date="2021-01" db="EMBL/GenBank/DDBJ databases">
        <title>Genomic Encyclopedia of Type Strains, Phase IV (KMG-IV): sequencing the most valuable type-strain genomes for metagenomic binning, comparative biology and taxonomic classification.</title>
        <authorList>
            <person name="Goeker M."/>
        </authorList>
    </citation>
    <scope>NUCLEOTIDE SEQUENCE [LARGE SCALE GENOMIC DNA]</scope>
    <source>
        <strain evidence="9 10">DSM 25540</strain>
    </source>
</reference>
<sequence>MIICRTQSEWKKEQQVLQDQPGTFALVPTMGALHEGHLTLIREAKQHHARVVVTIFINPLQFGANEDFDSYPRTEDQDLKLLQREGADVVWLPGVQDLYKEKQMITMNTSPLGDQLCGSKRVGHFDGMATVVMKFLQLVAPDAAYFGKKDAQQLAIIKKMVQDFHIQTTIVGVNTVRDDDGLALSSRNVHLNERERIDAPILYKALTSGVNETAHTSNAQLITKKAIDQLEDSLASIEYVELVTFPNLETVHSLEEGNRYLLAAAVQYERARLIDNIIFTMS</sequence>
<dbReference type="EC" id="6.3.2.1" evidence="8"/>
<evidence type="ECO:0000256" key="8">
    <source>
        <dbReference type="HAMAP-Rule" id="MF_00158"/>
    </source>
</evidence>
<keyword evidence="6 8" id="KW-0067">ATP-binding</keyword>
<keyword evidence="5 8" id="KW-0547">Nucleotide-binding</keyword>
<name>A0ABS2PDJ3_9BACL</name>
<evidence type="ECO:0000313" key="10">
    <source>
        <dbReference type="Proteomes" id="UP000741863"/>
    </source>
</evidence>
<dbReference type="NCBIfam" id="TIGR00125">
    <property type="entry name" value="cyt_tran_rel"/>
    <property type="match status" value="1"/>
</dbReference>
<evidence type="ECO:0000256" key="4">
    <source>
        <dbReference type="ARBA" id="ARBA00022655"/>
    </source>
</evidence>
<dbReference type="CDD" id="cd00560">
    <property type="entry name" value="PanC"/>
    <property type="match status" value="1"/>
</dbReference>
<keyword evidence="4 8" id="KW-0566">Pantothenate biosynthesis</keyword>
<dbReference type="InterPro" id="IPR042176">
    <property type="entry name" value="Pantoate_ligase_C"/>
</dbReference>
<proteinExistence type="inferred from homology"/>
<dbReference type="GO" id="GO:0004592">
    <property type="term" value="F:pantoate-beta-alanine ligase activity"/>
    <property type="evidence" value="ECO:0007669"/>
    <property type="project" value="UniProtKB-EC"/>
</dbReference>
<dbReference type="RefSeq" id="WP_204698187.1">
    <property type="nucleotide sequence ID" value="NZ_JAFBEC010000007.1"/>
</dbReference>
<dbReference type="EMBL" id="JAFBEC010000007">
    <property type="protein sequence ID" value="MBM7633500.1"/>
    <property type="molecule type" value="Genomic_DNA"/>
</dbReference>
<feature type="binding site" evidence="8">
    <location>
        <position position="61"/>
    </location>
    <ligand>
        <name>beta-alanine</name>
        <dbReference type="ChEBI" id="CHEBI:57966"/>
    </ligand>
</feature>
<comment type="caution">
    <text evidence="9">The sequence shown here is derived from an EMBL/GenBank/DDBJ whole genome shotgun (WGS) entry which is preliminary data.</text>
</comment>
<evidence type="ECO:0000313" key="9">
    <source>
        <dbReference type="EMBL" id="MBM7633500.1"/>
    </source>
</evidence>
<accession>A0ABS2PDJ3</accession>
<feature type="binding site" evidence="8">
    <location>
        <position position="176"/>
    </location>
    <ligand>
        <name>ATP</name>
        <dbReference type="ChEBI" id="CHEBI:30616"/>
    </ligand>
</feature>
<evidence type="ECO:0000256" key="1">
    <source>
        <dbReference type="ARBA" id="ARBA00004990"/>
    </source>
</evidence>
<keyword evidence="8" id="KW-0963">Cytoplasm</keyword>
<feature type="active site" description="Proton donor" evidence="8">
    <location>
        <position position="37"/>
    </location>
</feature>
<dbReference type="InterPro" id="IPR014729">
    <property type="entry name" value="Rossmann-like_a/b/a_fold"/>
</dbReference>
<evidence type="ECO:0000256" key="5">
    <source>
        <dbReference type="ARBA" id="ARBA00022741"/>
    </source>
</evidence>
<comment type="similarity">
    <text evidence="2 8">Belongs to the pantothenate synthetase family.</text>
</comment>
<evidence type="ECO:0000256" key="2">
    <source>
        <dbReference type="ARBA" id="ARBA00009256"/>
    </source>
</evidence>
<comment type="subcellular location">
    <subcellularLocation>
        <location evidence="8">Cytoplasm</location>
    </subcellularLocation>
</comment>
<dbReference type="Gene3D" id="3.40.50.620">
    <property type="entry name" value="HUPs"/>
    <property type="match status" value="1"/>
</dbReference>
<gene>
    <name evidence="8" type="primary">panC</name>
    <name evidence="9" type="ORF">JOD17_002594</name>
</gene>
<dbReference type="NCBIfam" id="TIGR00018">
    <property type="entry name" value="panC"/>
    <property type="match status" value="1"/>
</dbReference>
<dbReference type="Proteomes" id="UP000741863">
    <property type="component" value="Unassembled WGS sequence"/>
</dbReference>